<sequence>MTNPAPALPLAIEPSVKAALDAGQPVVALESTIITHGMPWPQNLEMARRVEQEIRDHGATPATIAIMEGRIRVGLTPARMEALARTPQDQVMKLSRADLPAALALGRTGATTVAATMICAELAGIRVFATGGIGGVHRGAETSFDISADLQELSRTPVTVIAAGAKAILDLPKTLEVLETLGVPVIAYGQDAFPAFWSRDSGLGAPLRMDDPALIARAALIRDTLGMKGGQLVANPIPPEAEIPRAEIMPAVEAALAEAAQQGIAAKDVTPFLLSRIFELTKGRSLAANIELVLNNARLGAAIATAFSAAFAADFDAGGANG</sequence>
<keyword evidence="5 6" id="KW-0326">Glycosidase</keyword>
<comment type="catalytic activity">
    <reaction evidence="6">
        <text>D-ribose 5-phosphate + uracil = psi-UMP + H2O</text>
        <dbReference type="Rhea" id="RHEA:18337"/>
        <dbReference type="ChEBI" id="CHEBI:15377"/>
        <dbReference type="ChEBI" id="CHEBI:17568"/>
        <dbReference type="ChEBI" id="CHEBI:58380"/>
        <dbReference type="ChEBI" id="CHEBI:78346"/>
        <dbReference type="EC" id="4.2.1.70"/>
    </reaction>
</comment>
<evidence type="ECO:0000313" key="8">
    <source>
        <dbReference type="Proteomes" id="UP001597213"/>
    </source>
</evidence>
<keyword evidence="8" id="KW-1185">Reference proteome</keyword>
<dbReference type="Gene3D" id="3.40.1790.10">
    <property type="entry name" value="Indigoidine synthase domain"/>
    <property type="match status" value="1"/>
</dbReference>
<dbReference type="HAMAP" id="MF_01876">
    <property type="entry name" value="PsiMP_glycosidase"/>
    <property type="match status" value="1"/>
</dbReference>
<dbReference type="InterPro" id="IPR022830">
    <property type="entry name" value="Indigdn_synthA-like"/>
</dbReference>
<evidence type="ECO:0000256" key="4">
    <source>
        <dbReference type="ARBA" id="ARBA00023239"/>
    </source>
</evidence>
<evidence type="ECO:0000256" key="6">
    <source>
        <dbReference type="HAMAP-Rule" id="MF_01876"/>
    </source>
</evidence>
<organism evidence="7 8">
    <name type="scientific">Paracoccus pacificus</name>
    <dbReference type="NCBI Taxonomy" id="1463598"/>
    <lineage>
        <taxon>Bacteria</taxon>
        <taxon>Pseudomonadati</taxon>
        <taxon>Pseudomonadota</taxon>
        <taxon>Alphaproteobacteria</taxon>
        <taxon>Rhodobacterales</taxon>
        <taxon>Paracoccaceae</taxon>
        <taxon>Paracoccus</taxon>
    </lineage>
</organism>
<dbReference type="PANTHER" id="PTHR42909:SF1">
    <property type="entry name" value="CARBOHYDRATE KINASE PFKB DOMAIN-CONTAINING PROTEIN"/>
    <property type="match status" value="1"/>
</dbReference>
<dbReference type="EMBL" id="JBHUEN010000034">
    <property type="protein sequence ID" value="MFD1882487.1"/>
    <property type="molecule type" value="Genomic_DNA"/>
</dbReference>
<evidence type="ECO:0000256" key="2">
    <source>
        <dbReference type="ARBA" id="ARBA00022801"/>
    </source>
</evidence>
<feature type="binding site" evidence="6">
    <location>
        <position position="93"/>
    </location>
    <ligand>
        <name>substrate</name>
    </ligand>
</feature>
<name>A0ABW4R8D0_9RHOB</name>
<comment type="caution">
    <text evidence="7">The sequence shown here is derived from an EMBL/GenBank/DDBJ whole genome shotgun (WGS) entry which is preliminary data.</text>
</comment>
<evidence type="ECO:0000256" key="3">
    <source>
        <dbReference type="ARBA" id="ARBA00023211"/>
    </source>
</evidence>
<reference evidence="8" key="1">
    <citation type="journal article" date="2019" name="Int. J. Syst. Evol. Microbiol.">
        <title>The Global Catalogue of Microorganisms (GCM) 10K type strain sequencing project: providing services to taxonomists for standard genome sequencing and annotation.</title>
        <authorList>
            <consortium name="The Broad Institute Genomics Platform"/>
            <consortium name="The Broad Institute Genome Sequencing Center for Infectious Disease"/>
            <person name="Wu L."/>
            <person name="Ma J."/>
        </authorList>
    </citation>
    <scope>NUCLEOTIDE SEQUENCE [LARGE SCALE GENOMIC DNA]</scope>
    <source>
        <strain evidence="8">CCUG 56029</strain>
    </source>
</reference>
<feature type="active site" description="Nucleophile" evidence="6">
    <location>
        <position position="166"/>
    </location>
</feature>
<dbReference type="PANTHER" id="PTHR42909">
    <property type="entry name" value="ZGC:136858"/>
    <property type="match status" value="1"/>
</dbReference>
<comment type="cofactor">
    <cofactor evidence="6">
        <name>Mn(2+)</name>
        <dbReference type="ChEBI" id="CHEBI:29035"/>
    </cofactor>
    <text evidence="6">Binds 1 Mn(2+) ion per subunit.</text>
</comment>
<dbReference type="EC" id="4.2.1.70" evidence="6"/>
<feature type="binding site" evidence="6">
    <location>
        <begin position="147"/>
        <end position="149"/>
    </location>
    <ligand>
        <name>substrate</name>
    </ligand>
</feature>
<feature type="binding site" evidence="6">
    <location>
        <position position="113"/>
    </location>
    <ligand>
        <name>substrate</name>
    </ligand>
</feature>
<dbReference type="GO" id="GO:0016798">
    <property type="term" value="F:hydrolase activity, acting on glycosyl bonds"/>
    <property type="evidence" value="ECO:0007669"/>
    <property type="project" value="UniProtKB-KW"/>
</dbReference>
<keyword evidence="2 6" id="KW-0378">Hydrolase</keyword>
<keyword evidence="1 6" id="KW-0479">Metal-binding</keyword>
<evidence type="ECO:0000313" key="7">
    <source>
        <dbReference type="EMBL" id="MFD1882487.1"/>
    </source>
</evidence>
<keyword evidence="4 6" id="KW-0456">Lyase</keyword>
<comment type="similarity">
    <text evidence="6">Belongs to the pseudouridine-5'-phosphate glycosidase family.</text>
</comment>
<evidence type="ECO:0000256" key="1">
    <source>
        <dbReference type="ARBA" id="ARBA00022723"/>
    </source>
</evidence>
<comment type="function">
    <text evidence="6">Catalyzes the reversible cleavage of pseudouridine 5'-phosphate (PsiMP) to ribose 5-phosphate and uracil. Functions biologically in the cleavage direction, as part of a pseudouridine degradation pathway.</text>
</comment>
<gene>
    <name evidence="6" type="primary">psuG</name>
    <name evidence="7" type="ORF">ACFSCT_12255</name>
</gene>
<feature type="active site" description="Proton donor" evidence="6">
    <location>
        <position position="30"/>
    </location>
</feature>
<protein>
    <recommendedName>
        <fullName evidence="6">Pseudouridine-5'-phosphate glycosidase</fullName>
        <shortName evidence="6">PsiMP glycosidase</shortName>
        <ecNumber evidence="6">4.2.1.70</ecNumber>
    </recommendedName>
</protein>
<feature type="binding site" evidence="6">
    <location>
        <position position="145"/>
    </location>
    <ligand>
        <name>Mn(2+)</name>
        <dbReference type="ChEBI" id="CHEBI:29035"/>
    </ligand>
</feature>
<dbReference type="Proteomes" id="UP001597213">
    <property type="component" value="Unassembled WGS sequence"/>
</dbReference>
<comment type="subunit">
    <text evidence="6">Homotrimer.</text>
</comment>
<dbReference type="InterPro" id="IPR007342">
    <property type="entry name" value="PsuG"/>
</dbReference>
<keyword evidence="3 6" id="KW-0464">Manganese</keyword>
<accession>A0ABW4R8D0</accession>
<evidence type="ECO:0000256" key="5">
    <source>
        <dbReference type="ARBA" id="ARBA00023295"/>
    </source>
</evidence>
<dbReference type="RefSeq" id="WP_379143141.1">
    <property type="nucleotide sequence ID" value="NZ_JBHUEN010000034.1"/>
</dbReference>
<dbReference type="SUPFAM" id="SSF110581">
    <property type="entry name" value="Indigoidine synthase A-like"/>
    <property type="match status" value="1"/>
</dbReference>
<dbReference type="Pfam" id="PF04227">
    <property type="entry name" value="Indigoidine_A"/>
    <property type="match status" value="1"/>
</dbReference>
<proteinExistence type="inferred from homology"/>